<dbReference type="PANTHER" id="PTHR44196">
    <property type="entry name" value="DEHYDROGENASE/REDUCTASE SDR FAMILY MEMBER 7B"/>
    <property type="match status" value="1"/>
</dbReference>
<keyword evidence="2" id="KW-0560">Oxidoreductase</keyword>
<organism evidence="4 5">
    <name type="scientific">Listeria aquatica</name>
    <dbReference type="NCBI Taxonomy" id="1494960"/>
    <lineage>
        <taxon>Bacteria</taxon>
        <taxon>Bacillati</taxon>
        <taxon>Bacillota</taxon>
        <taxon>Bacilli</taxon>
        <taxon>Bacillales</taxon>
        <taxon>Listeriaceae</taxon>
        <taxon>Listeria</taxon>
    </lineage>
</organism>
<dbReference type="Pfam" id="PF00106">
    <property type="entry name" value="adh_short"/>
    <property type="match status" value="1"/>
</dbReference>
<protein>
    <submittedName>
        <fullName evidence="4">SDR family oxidoreductase</fullName>
    </submittedName>
</protein>
<accession>A0A841ZNA5</accession>
<dbReference type="PRINTS" id="PR00080">
    <property type="entry name" value="SDRFAMILY"/>
</dbReference>
<evidence type="ECO:0000256" key="2">
    <source>
        <dbReference type="ARBA" id="ARBA00023002"/>
    </source>
</evidence>
<evidence type="ECO:0000256" key="1">
    <source>
        <dbReference type="ARBA" id="ARBA00006484"/>
    </source>
</evidence>
<evidence type="ECO:0000256" key="3">
    <source>
        <dbReference type="RuleBase" id="RU000363"/>
    </source>
</evidence>
<name>A0A841ZNA5_9LIST</name>
<comment type="caution">
    <text evidence="4">The sequence shown here is derived from an EMBL/GenBank/DDBJ whole genome shotgun (WGS) entry which is preliminary data.</text>
</comment>
<dbReference type="RefSeq" id="WP_185372035.1">
    <property type="nucleotide sequence ID" value="NZ_JAARRM010000001.1"/>
</dbReference>
<comment type="similarity">
    <text evidence="1 3">Belongs to the short-chain dehydrogenases/reductases (SDR) family.</text>
</comment>
<dbReference type="EMBL" id="JAARRM010000001">
    <property type="protein sequence ID" value="MBC1520480.1"/>
    <property type="molecule type" value="Genomic_DNA"/>
</dbReference>
<dbReference type="AlphaFoldDB" id="A0A841ZNA5"/>
<dbReference type="PANTHER" id="PTHR44196:SF1">
    <property type="entry name" value="DEHYDROGENASE_REDUCTASE SDR FAMILY MEMBER 7B"/>
    <property type="match status" value="1"/>
</dbReference>
<dbReference type="InterPro" id="IPR020904">
    <property type="entry name" value="Sc_DH/Rdtase_CS"/>
</dbReference>
<dbReference type="InterPro" id="IPR002347">
    <property type="entry name" value="SDR_fam"/>
</dbReference>
<reference evidence="4 5" key="1">
    <citation type="submission" date="2020-03" db="EMBL/GenBank/DDBJ databases">
        <title>Soil Listeria distribution.</title>
        <authorList>
            <person name="Liao J."/>
            <person name="Wiedmann M."/>
        </authorList>
    </citation>
    <scope>NUCLEOTIDE SEQUENCE [LARGE SCALE GENOMIC DNA]</scope>
    <source>
        <strain evidence="4 5">FSL L7-1507</strain>
    </source>
</reference>
<evidence type="ECO:0000313" key="5">
    <source>
        <dbReference type="Proteomes" id="UP000559885"/>
    </source>
</evidence>
<proteinExistence type="inferred from homology"/>
<gene>
    <name evidence="4" type="ORF">HB912_02330</name>
</gene>
<dbReference type="InterPro" id="IPR036291">
    <property type="entry name" value="NAD(P)-bd_dom_sf"/>
</dbReference>
<dbReference type="Gene3D" id="3.40.50.720">
    <property type="entry name" value="NAD(P)-binding Rossmann-like Domain"/>
    <property type="match status" value="1"/>
</dbReference>
<dbReference type="Proteomes" id="UP000559885">
    <property type="component" value="Unassembled WGS sequence"/>
</dbReference>
<dbReference type="PRINTS" id="PR00081">
    <property type="entry name" value="GDHRDH"/>
</dbReference>
<dbReference type="PIRSF" id="PIRSF000126">
    <property type="entry name" value="11-beta-HSD1"/>
    <property type="match status" value="1"/>
</dbReference>
<dbReference type="PROSITE" id="PS00061">
    <property type="entry name" value="ADH_SHORT"/>
    <property type="match status" value="1"/>
</dbReference>
<dbReference type="GO" id="GO:0016020">
    <property type="term" value="C:membrane"/>
    <property type="evidence" value="ECO:0007669"/>
    <property type="project" value="TreeGrafter"/>
</dbReference>
<sequence length="263" mass="28922">MNPYLAGKTVVITGASSGLGESLAHLCAREKAHLVLLARSEDKLAELSGKLESAYDISASFYPIDVTDFAALEAVAKRILDQHDIDVLVNSAGFGLFETALDTPFETVEAMFDTNVLALIRLTQLFLPTLLEKNEGHIVNIASQAGKIATPKSSTYASTKFAVLGYSNALRMELSETNIHVTTVNPGPMTTNFFTIADQSGEYLNNVRFFALKPEKVAEKTVRILGKKRREINLPILMNIGTRLYQVMPSLVEFFGKRAFMKK</sequence>
<evidence type="ECO:0000313" key="4">
    <source>
        <dbReference type="EMBL" id="MBC1520480.1"/>
    </source>
</evidence>
<dbReference type="GO" id="GO:0016491">
    <property type="term" value="F:oxidoreductase activity"/>
    <property type="evidence" value="ECO:0007669"/>
    <property type="project" value="UniProtKB-KW"/>
</dbReference>
<dbReference type="SUPFAM" id="SSF51735">
    <property type="entry name" value="NAD(P)-binding Rossmann-fold domains"/>
    <property type="match status" value="1"/>
</dbReference>